<feature type="region of interest" description="Disordered" evidence="1">
    <location>
        <begin position="37"/>
        <end position="57"/>
    </location>
</feature>
<dbReference type="OrthoDB" id="10311787at2759"/>
<accession>A0A6V7H8J1</accession>
<comment type="caution">
    <text evidence="2">The sequence shown here is derived from an EMBL/GenBank/DDBJ whole genome shotgun (WGS) entry which is preliminary data.</text>
</comment>
<proteinExistence type="predicted"/>
<evidence type="ECO:0000313" key="2">
    <source>
        <dbReference type="EMBL" id="CAD1476131.1"/>
    </source>
</evidence>
<organism evidence="2 3">
    <name type="scientific">Heterotrigona itama</name>
    <dbReference type="NCBI Taxonomy" id="395501"/>
    <lineage>
        <taxon>Eukaryota</taxon>
        <taxon>Metazoa</taxon>
        <taxon>Ecdysozoa</taxon>
        <taxon>Arthropoda</taxon>
        <taxon>Hexapoda</taxon>
        <taxon>Insecta</taxon>
        <taxon>Pterygota</taxon>
        <taxon>Neoptera</taxon>
        <taxon>Endopterygota</taxon>
        <taxon>Hymenoptera</taxon>
        <taxon>Apocrita</taxon>
        <taxon>Aculeata</taxon>
        <taxon>Apoidea</taxon>
        <taxon>Anthophila</taxon>
        <taxon>Apidae</taxon>
        <taxon>Heterotrigona</taxon>
    </lineage>
</organism>
<gene>
    <name evidence="2" type="ORF">MHI_LOCUS621996</name>
</gene>
<evidence type="ECO:0000313" key="3">
    <source>
        <dbReference type="Proteomes" id="UP000752696"/>
    </source>
</evidence>
<name>A0A6V7H8J1_9HYME</name>
<dbReference type="Proteomes" id="UP000752696">
    <property type="component" value="Unassembled WGS sequence"/>
</dbReference>
<sequence length="158" mass="16729">MICPGIVFIENESTARKIRSRAPETRVDHGSLASSVMMADTGSGGVESAKGTRRGGASTCSVQPYRRLYAAVPLLGCSQSGGTGRSDADRRVAAGLSPAAFSEGWISAMLDARREPPKPDDDLQLPAPTNSRPRIVLDASLLPSTFATLRRDPVYLAL</sequence>
<dbReference type="EMBL" id="CAJDYZ010009056">
    <property type="protein sequence ID" value="CAD1476131.1"/>
    <property type="molecule type" value="Genomic_DNA"/>
</dbReference>
<evidence type="ECO:0000256" key="1">
    <source>
        <dbReference type="SAM" id="MobiDB-lite"/>
    </source>
</evidence>
<protein>
    <submittedName>
        <fullName evidence="2">Uncharacterized protein</fullName>
    </submittedName>
</protein>
<keyword evidence="3" id="KW-1185">Reference proteome</keyword>
<reference evidence="2" key="1">
    <citation type="submission" date="2020-07" db="EMBL/GenBank/DDBJ databases">
        <authorList>
            <person name="Nazaruddin N."/>
        </authorList>
    </citation>
    <scope>NUCLEOTIDE SEQUENCE</scope>
</reference>
<dbReference type="AlphaFoldDB" id="A0A6V7H8J1"/>